<comment type="caution">
    <text evidence="1">The sequence shown here is derived from an EMBL/GenBank/DDBJ whole genome shotgun (WGS) entry which is preliminary data.</text>
</comment>
<evidence type="ECO:0000313" key="2">
    <source>
        <dbReference type="Proteomes" id="UP001139104"/>
    </source>
</evidence>
<accession>A0ABS9Z9P3</accession>
<gene>
    <name evidence="1" type="ORF">K2U94_11300</name>
</gene>
<keyword evidence="2" id="KW-1185">Reference proteome</keyword>
<dbReference type="EMBL" id="JAIVFP010000001">
    <property type="protein sequence ID" value="MCI4683347.1"/>
    <property type="molecule type" value="Genomic_DNA"/>
</dbReference>
<dbReference type="RefSeq" id="WP_243067306.1">
    <property type="nucleotide sequence ID" value="NZ_JAIVFK010000041.1"/>
</dbReference>
<organism evidence="1 2">
    <name type="scientific">Candidatus Rhodoblastus alkanivorans</name>
    <dbReference type="NCBI Taxonomy" id="2954117"/>
    <lineage>
        <taxon>Bacteria</taxon>
        <taxon>Pseudomonadati</taxon>
        <taxon>Pseudomonadota</taxon>
        <taxon>Alphaproteobacteria</taxon>
        <taxon>Hyphomicrobiales</taxon>
        <taxon>Rhodoblastaceae</taxon>
        <taxon>Rhodoblastus</taxon>
    </lineage>
</organism>
<evidence type="ECO:0000313" key="1">
    <source>
        <dbReference type="EMBL" id="MCI4683347.1"/>
    </source>
</evidence>
<reference evidence="1" key="1">
    <citation type="journal article" date="2022" name="ISME J.">
        <title>Identification of active gaseous-alkane degraders at natural gas seeps.</title>
        <authorList>
            <person name="Farhan Ul Haque M."/>
            <person name="Hernandez M."/>
            <person name="Crombie A.T."/>
            <person name="Murrell J.C."/>
        </authorList>
    </citation>
    <scope>NUCLEOTIDE SEQUENCE</scope>
    <source>
        <strain evidence="1">PC2</strain>
    </source>
</reference>
<name>A0ABS9Z9P3_9HYPH</name>
<sequence>MKNSNGKAEAGEAVVAAVEADTINQVRELLFGADKRATDARLAQIDDKFEKIVAELRADLAAKFTDLENRIDTLARDVENRRLTSIDDIGAAIANLGATVRNMGASGKAR</sequence>
<dbReference type="Proteomes" id="UP001139104">
    <property type="component" value="Unassembled WGS sequence"/>
</dbReference>
<protein>
    <submittedName>
        <fullName evidence="1">Uncharacterized protein</fullName>
    </submittedName>
</protein>
<proteinExistence type="predicted"/>